<dbReference type="GO" id="GO:0008270">
    <property type="term" value="F:zinc ion binding"/>
    <property type="evidence" value="ECO:0007669"/>
    <property type="project" value="InterPro"/>
</dbReference>
<dbReference type="Pfam" id="PF01844">
    <property type="entry name" value="HNH"/>
    <property type="match status" value="1"/>
</dbReference>
<dbReference type="CDD" id="cd00085">
    <property type="entry name" value="HNHc"/>
    <property type="match status" value="1"/>
</dbReference>
<organism evidence="2">
    <name type="scientific">hydrothermal vent metagenome</name>
    <dbReference type="NCBI Taxonomy" id="652676"/>
    <lineage>
        <taxon>unclassified sequences</taxon>
        <taxon>metagenomes</taxon>
        <taxon>ecological metagenomes</taxon>
    </lineage>
</organism>
<dbReference type="SMART" id="SM00507">
    <property type="entry name" value="HNHc"/>
    <property type="match status" value="1"/>
</dbReference>
<name>A0A3B1CZJ2_9ZZZZ</name>
<gene>
    <name evidence="2" type="ORF">MNBD_UNCLBAC01-1737</name>
</gene>
<sequence length="110" mass="12598">FGGWRKALEAFVLWANEGEIQPKVTKKTNAKGRHRTPRNINYRLQFLVMRRDNFKCRITGKSPATDPSIILEVDHIISWDKGGETVIENLQTLAKKINIGKSNLDMYENG</sequence>
<accession>A0A3B1CZJ2</accession>
<dbReference type="InterPro" id="IPR003615">
    <property type="entry name" value="HNH_nuc"/>
</dbReference>
<dbReference type="EMBL" id="UOGJ01000039">
    <property type="protein sequence ID" value="VAX35279.1"/>
    <property type="molecule type" value="Genomic_DNA"/>
</dbReference>
<feature type="domain" description="HNH nuclease" evidence="1">
    <location>
        <begin position="43"/>
        <end position="99"/>
    </location>
</feature>
<evidence type="ECO:0000259" key="1">
    <source>
        <dbReference type="SMART" id="SM00507"/>
    </source>
</evidence>
<dbReference type="GO" id="GO:0004519">
    <property type="term" value="F:endonuclease activity"/>
    <property type="evidence" value="ECO:0007669"/>
    <property type="project" value="InterPro"/>
</dbReference>
<reference evidence="2" key="1">
    <citation type="submission" date="2018-06" db="EMBL/GenBank/DDBJ databases">
        <authorList>
            <person name="Zhirakovskaya E."/>
        </authorList>
    </citation>
    <scope>NUCLEOTIDE SEQUENCE</scope>
</reference>
<dbReference type="GO" id="GO:0003676">
    <property type="term" value="F:nucleic acid binding"/>
    <property type="evidence" value="ECO:0007669"/>
    <property type="project" value="InterPro"/>
</dbReference>
<protein>
    <recommendedName>
        <fullName evidence="1">HNH nuclease domain-containing protein</fullName>
    </recommendedName>
</protein>
<dbReference type="Gene3D" id="1.10.30.50">
    <property type="match status" value="1"/>
</dbReference>
<dbReference type="InterPro" id="IPR002711">
    <property type="entry name" value="HNH"/>
</dbReference>
<feature type="non-terminal residue" evidence="2">
    <location>
        <position position="1"/>
    </location>
</feature>
<proteinExistence type="predicted"/>
<dbReference type="AlphaFoldDB" id="A0A3B1CZJ2"/>
<evidence type="ECO:0000313" key="2">
    <source>
        <dbReference type="EMBL" id="VAX35279.1"/>
    </source>
</evidence>